<dbReference type="GO" id="GO:0044773">
    <property type="term" value="P:mitotic DNA damage checkpoint signaling"/>
    <property type="evidence" value="ECO:0007669"/>
    <property type="project" value="TreeGrafter"/>
</dbReference>
<evidence type="ECO:0000313" key="2">
    <source>
        <dbReference type="EMBL" id="OAF60875.1"/>
    </source>
</evidence>
<dbReference type="PROSITE" id="PS50011">
    <property type="entry name" value="PROTEIN_KINASE_DOM"/>
    <property type="match status" value="1"/>
</dbReference>
<feature type="domain" description="Protein kinase" evidence="1">
    <location>
        <begin position="1"/>
        <end position="346"/>
    </location>
</feature>
<dbReference type="VEuPathDB" id="FungiDB:GMDG_06225"/>
<gene>
    <name evidence="2" type="ORF">VC83_02569</name>
</gene>
<name>A0A177AFJ0_9PEZI</name>
<evidence type="ECO:0000259" key="1">
    <source>
        <dbReference type="PROSITE" id="PS50011"/>
    </source>
</evidence>
<proteinExistence type="predicted"/>
<sequence length="347" mass="39541">MLLFLPPCPSLLLPAFRESTVPPMIQCRASVIKAARMFSTLVGHSGREYVCQKLLQRHPTKPALDIHLALCDGKPFVLKPVSQSIFDLLEEFKDDFGNNPRLRIHVDENKKENVLVYEYFKSDLLSLVENYPALPIEARKTILKEVALGLNDIHTKHWIHLDVKPNNVFLNWYVDEKDQFQLGKVALGDMDCALKLEGQKLLNQRMGNVMWRSPEGQLGKGVGKPSDVFSYALLCLYVITGAQCFHPDFEKLDTEPEPVILFMLLSAFGPLPDALVEHVNDEEAGALLKDLWQAITEDESNEAFEQWSEERLPNLDNEAKRLILRMTNLDPAKRALMSDIVMDPYWN</sequence>
<accession>A0A177AFJ0</accession>
<dbReference type="InterPro" id="IPR000719">
    <property type="entry name" value="Prot_kinase_dom"/>
</dbReference>
<dbReference type="RefSeq" id="XP_024326156.1">
    <property type="nucleotide sequence ID" value="XM_024466229.1"/>
</dbReference>
<dbReference type="GeneID" id="36285650"/>
<dbReference type="PANTHER" id="PTHR44167">
    <property type="entry name" value="OVARIAN-SPECIFIC SERINE/THREONINE-PROTEIN KINASE LOK-RELATED"/>
    <property type="match status" value="1"/>
</dbReference>
<dbReference type="SUPFAM" id="SSF56112">
    <property type="entry name" value="Protein kinase-like (PK-like)"/>
    <property type="match status" value="1"/>
</dbReference>
<dbReference type="Pfam" id="PF00069">
    <property type="entry name" value="Pkinase"/>
    <property type="match status" value="1"/>
</dbReference>
<organism evidence="2">
    <name type="scientific">Pseudogymnoascus destructans</name>
    <dbReference type="NCBI Taxonomy" id="655981"/>
    <lineage>
        <taxon>Eukaryota</taxon>
        <taxon>Fungi</taxon>
        <taxon>Dikarya</taxon>
        <taxon>Ascomycota</taxon>
        <taxon>Pezizomycotina</taxon>
        <taxon>Leotiomycetes</taxon>
        <taxon>Thelebolales</taxon>
        <taxon>Thelebolaceae</taxon>
        <taxon>Pseudogymnoascus</taxon>
    </lineage>
</organism>
<dbReference type="PANTHER" id="PTHR44167:SF24">
    <property type="entry name" value="SERINE_THREONINE-PROTEIN KINASE CHK2"/>
    <property type="match status" value="1"/>
</dbReference>
<dbReference type="OrthoDB" id="10252171at2759"/>
<reference evidence="2" key="1">
    <citation type="submission" date="2016-03" db="EMBL/GenBank/DDBJ databases">
        <title>Updated assembly of Pseudogymnoascus destructans, the fungus causing white-nose syndrome of bats.</title>
        <authorList>
            <person name="Palmer J.M."/>
            <person name="Drees K.P."/>
            <person name="Foster J.T."/>
            <person name="Lindner D.L."/>
        </authorList>
    </citation>
    <scope>NUCLEOTIDE SEQUENCE [LARGE SCALE GENOMIC DNA]</scope>
    <source>
        <strain evidence="2">20631-21</strain>
    </source>
</reference>
<dbReference type="AlphaFoldDB" id="A0A177AFJ0"/>
<dbReference type="eggNOG" id="KOG0594">
    <property type="taxonomic scope" value="Eukaryota"/>
</dbReference>
<dbReference type="InterPro" id="IPR011009">
    <property type="entry name" value="Kinase-like_dom_sf"/>
</dbReference>
<dbReference type="Proteomes" id="UP000077154">
    <property type="component" value="Unassembled WGS sequence"/>
</dbReference>
<dbReference type="GO" id="GO:0005634">
    <property type="term" value="C:nucleus"/>
    <property type="evidence" value="ECO:0007669"/>
    <property type="project" value="TreeGrafter"/>
</dbReference>
<dbReference type="EMBL" id="KV441390">
    <property type="protein sequence ID" value="OAF60875.1"/>
    <property type="molecule type" value="Genomic_DNA"/>
</dbReference>
<protein>
    <recommendedName>
        <fullName evidence="1">Protein kinase domain-containing protein</fullName>
    </recommendedName>
</protein>
<dbReference type="GO" id="GO:0005524">
    <property type="term" value="F:ATP binding"/>
    <property type="evidence" value="ECO:0007669"/>
    <property type="project" value="InterPro"/>
</dbReference>
<dbReference type="SMART" id="SM00220">
    <property type="entry name" value="S_TKc"/>
    <property type="match status" value="1"/>
</dbReference>
<dbReference type="Gene3D" id="1.10.510.10">
    <property type="entry name" value="Transferase(Phosphotransferase) domain 1"/>
    <property type="match status" value="1"/>
</dbReference>
<dbReference type="GO" id="GO:0004674">
    <property type="term" value="F:protein serine/threonine kinase activity"/>
    <property type="evidence" value="ECO:0007669"/>
    <property type="project" value="TreeGrafter"/>
</dbReference>